<feature type="domain" description="Zinc finger Sec23/Sec24-type" evidence="14">
    <location>
        <begin position="366"/>
        <end position="404"/>
    </location>
</feature>
<evidence type="ECO:0000256" key="8">
    <source>
        <dbReference type="ARBA" id="ARBA00022892"/>
    </source>
</evidence>
<evidence type="ECO:0000256" key="1">
    <source>
        <dbReference type="ARBA" id="ARBA00004394"/>
    </source>
</evidence>
<dbReference type="GO" id="GO:0005789">
    <property type="term" value="C:endoplasmic reticulum membrane"/>
    <property type="evidence" value="ECO:0007669"/>
    <property type="project" value="UniProtKB-SubCell"/>
</dbReference>
<dbReference type="Gene3D" id="3.40.50.410">
    <property type="entry name" value="von Willebrand factor, type A domain"/>
    <property type="match status" value="1"/>
</dbReference>
<dbReference type="SUPFAM" id="SSF53300">
    <property type="entry name" value="vWA-like"/>
    <property type="match status" value="1"/>
</dbReference>
<dbReference type="Pfam" id="PF04811">
    <property type="entry name" value="Sec23_trunk"/>
    <property type="match status" value="1"/>
</dbReference>
<dbReference type="Pfam" id="PF00626">
    <property type="entry name" value="Gelsolin"/>
    <property type="match status" value="1"/>
</dbReference>
<protein>
    <recommendedName>
        <fullName evidence="20">Protein transport protein Sec24-like</fullName>
    </recommendedName>
</protein>
<evidence type="ECO:0000256" key="6">
    <source>
        <dbReference type="ARBA" id="ARBA00022490"/>
    </source>
</evidence>
<dbReference type="InterPro" id="IPR006895">
    <property type="entry name" value="Znf_Sec23_Sec24"/>
</dbReference>
<reference evidence="18 19" key="1">
    <citation type="journal article" date="2019" name="Plant Biotechnol. J.">
        <title>The red bayberry genome and genetic basis of sex determination.</title>
        <authorList>
            <person name="Jia H.M."/>
            <person name="Jia H.J."/>
            <person name="Cai Q.L."/>
            <person name="Wang Y."/>
            <person name="Zhao H.B."/>
            <person name="Yang W.F."/>
            <person name="Wang G.Y."/>
            <person name="Li Y.H."/>
            <person name="Zhan D.L."/>
            <person name="Shen Y.T."/>
            <person name="Niu Q.F."/>
            <person name="Chang L."/>
            <person name="Qiu J."/>
            <person name="Zhao L."/>
            <person name="Xie H.B."/>
            <person name="Fu W.Y."/>
            <person name="Jin J."/>
            <person name="Li X.W."/>
            <person name="Jiao Y."/>
            <person name="Zhou C.C."/>
            <person name="Tu T."/>
            <person name="Chai C.Y."/>
            <person name="Gao J.L."/>
            <person name="Fan L.J."/>
            <person name="van de Weg E."/>
            <person name="Wang J.Y."/>
            <person name="Gao Z.S."/>
        </authorList>
    </citation>
    <scope>NUCLEOTIDE SEQUENCE [LARGE SCALE GENOMIC DNA]</scope>
    <source>
        <tissue evidence="18">Leaves</tissue>
    </source>
</reference>
<keyword evidence="7" id="KW-0256">Endoplasmic reticulum</keyword>
<dbReference type="GO" id="GO:0030127">
    <property type="term" value="C:COPII vesicle coat"/>
    <property type="evidence" value="ECO:0007669"/>
    <property type="project" value="InterPro"/>
</dbReference>
<dbReference type="InterPro" id="IPR029006">
    <property type="entry name" value="ADF-H/Gelsolin-like_dom_sf"/>
</dbReference>
<comment type="caution">
    <text evidence="18">The sequence shown here is derived from an EMBL/GenBank/DDBJ whole genome shotgun (WGS) entry which is preliminary data.</text>
</comment>
<keyword evidence="8" id="KW-0931">ER-Golgi transport</keyword>
<dbReference type="SUPFAM" id="SSF81811">
    <property type="entry name" value="Helical domain of Sec23/24"/>
    <property type="match status" value="1"/>
</dbReference>
<feature type="region of interest" description="Disordered" evidence="12">
    <location>
        <begin position="1"/>
        <end position="159"/>
    </location>
</feature>
<feature type="region of interest" description="Disordered" evidence="12">
    <location>
        <begin position="199"/>
        <end position="226"/>
    </location>
</feature>
<dbReference type="EMBL" id="RXIC02000026">
    <property type="protein sequence ID" value="KAB1202089.1"/>
    <property type="molecule type" value="Genomic_DNA"/>
</dbReference>
<dbReference type="AlphaFoldDB" id="A0A6A1UP51"/>
<dbReference type="Proteomes" id="UP000516437">
    <property type="component" value="Chromosome 8"/>
</dbReference>
<keyword evidence="19" id="KW-1185">Reference proteome</keyword>
<dbReference type="PANTHER" id="PTHR13803">
    <property type="entry name" value="SEC24-RELATED PROTEIN"/>
    <property type="match status" value="1"/>
</dbReference>
<dbReference type="Pfam" id="PF04810">
    <property type="entry name" value="zf-Sec23_Sec24"/>
    <property type="match status" value="1"/>
</dbReference>
<evidence type="ECO:0000256" key="4">
    <source>
        <dbReference type="ARBA" id="ARBA00008334"/>
    </source>
</evidence>
<feature type="domain" description="Sec23/Sec24 beta-sandwich" evidence="17">
    <location>
        <begin position="662"/>
        <end position="726"/>
    </location>
</feature>
<proteinExistence type="inferred from homology"/>
<evidence type="ECO:0000313" key="19">
    <source>
        <dbReference type="Proteomes" id="UP000516437"/>
    </source>
</evidence>
<comment type="subcellular location">
    <subcellularLocation>
        <location evidence="2">Cytoplasm</location>
    </subcellularLocation>
    <subcellularLocation>
        <location evidence="3">Endoplasmic reticulum membrane</location>
    </subcellularLocation>
    <subcellularLocation>
        <location evidence="1">Golgi apparatus membrane</location>
    </subcellularLocation>
</comment>
<evidence type="ECO:0000256" key="5">
    <source>
        <dbReference type="ARBA" id="ARBA00022448"/>
    </source>
</evidence>
<dbReference type="SUPFAM" id="SSF81995">
    <property type="entry name" value="beta-sandwich domain of Sec23/24"/>
    <property type="match status" value="1"/>
</dbReference>
<feature type="compositionally biased region" description="Polar residues" evidence="12">
    <location>
        <begin position="199"/>
        <end position="214"/>
    </location>
</feature>
<dbReference type="SMR" id="A0A6A1UP51"/>
<dbReference type="InterPro" id="IPR036175">
    <property type="entry name" value="Sec23/24_helical_dom_sf"/>
</dbReference>
<keyword evidence="10" id="KW-0333">Golgi apparatus</keyword>
<dbReference type="Pfam" id="PF08033">
    <property type="entry name" value="Sec23_BS"/>
    <property type="match status" value="1"/>
</dbReference>
<feature type="compositionally biased region" description="Pro residues" evidence="12">
    <location>
        <begin position="47"/>
        <end position="56"/>
    </location>
</feature>
<evidence type="ECO:0000256" key="12">
    <source>
        <dbReference type="SAM" id="MobiDB-lite"/>
    </source>
</evidence>
<evidence type="ECO:0000313" key="18">
    <source>
        <dbReference type="EMBL" id="KAB1202089.1"/>
    </source>
</evidence>
<evidence type="ECO:0000259" key="13">
    <source>
        <dbReference type="Pfam" id="PF00626"/>
    </source>
</evidence>
<evidence type="ECO:0000256" key="11">
    <source>
        <dbReference type="ARBA" id="ARBA00023136"/>
    </source>
</evidence>
<comment type="similarity">
    <text evidence="4">Belongs to the SEC23/SEC24 family. SEC24 subfamily.</text>
</comment>
<evidence type="ECO:0000259" key="15">
    <source>
        <dbReference type="Pfam" id="PF04811"/>
    </source>
</evidence>
<dbReference type="Gene3D" id="2.30.30.380">
    <property type="entry name" value="Zn-finger domain of Sec23/24"/>
    <property type="match status" value="1"/>
</dbReference>
<evidence type="ECO:0000259" key="16">
    <source>
        <dbReference type="Pfam" id="PF04815"/>
    </source>
</evidence>
<dbReference type="GO" id="GO:0006886">
    <property type="term" value="P:intracellular protein transport"/>
    <property type="evidence" value="ECO:0007669"/>
    <property type="project" value="InterPro"/>
</dbReference>
<dbReference type="InterPro" id="IPR006896">
    <property type="entry name" value="Sec23/24_trunk_dom"/>
</dbReference>
<feature type="domain" description="Sec23/Sec24 helical" evidence="16">
    <location>
        <begin position="771"/>
        <end position="874"/>
    </location>
</feature>
<dbReference type="GO" id="GO:0000139">
    <property type="term" value="C:Golgi membrane"/>
    <property type="evidence" value="ECO:0007669"/>
    <property type="project" value="UniProtKB-SubCell"/>
</dbReference>
<evidence type="ECO:0000256" key="7">
    <source>
        <dbReference type="ARBA" id="ARBA00022824"/>
    </source>
</evidence>
<dbReference type="InterPro" id="IPR036180">
    <property type="entry name" value="Gelsolin-like_dom_sf"/>
</dbReference>
<keyword evidence="9" id="KW-0653">Protein transport</keyword>
<evidence type="ECO:0008006" key="20">
    <source>
        <dbReference type="Google" id="ProtNLM"/>
    </source>
</evidence>
<dbReference type="InterPro" id="IPR007123">
    <property type="entry name" value="Gelsolin-like_dom"/>
</dbReference>
<organism evidence="18 19">
    <name type="scientific">Morella rubra</name>
    <name type="common">Chinese bayberry</name>
    <dbReference type="NCBI Taxonomy" id="262757"/>
    <lineage>
        <taxon>Eukaryota</taxon>
        <taxon>Viridiplantae</taxon>
        <taxon>Streptophyta</taxon>
        <taxon>Embryophyta</taxon>
        <taxon>Tracheophyta</taxon>
        <taxon>Spermatophyta</taxon>
        <taxon>Magnoliopsida</taxon>
        <taxon>eudicotyledons</taxon>
        <taxon>Gunneridae</taxon>
        <taxon>Pentapetalae</taxon>
        <taxon>rosids</taxon>
        <taxon>fabids</taxon>
        <taxon>Fagales</taxon>
        <taxon>Myricaceae</taxon>
        <taxon>Morella</taxon>
    </lineage>
</organism>
<dbReference type="InterPro" id="IPR036174">
    <property type="entry name" value="Znf_Sec23_Sec24_sf"/>
</dbReference>
<feature type="compositionally biased region" description="Pro residues" evidence="12">
    <location>
        <begin position="84"/>
        <end position="108"/>
    </location>
</feature>
<accession>A0A6A1UP51</accession>
<feature type="compositionally biased region" description="Low complexity" evidence="12">
    <location>
        <begin position="8"/>
        <end position="26"/>
    </location>
</feature>
<sequence>MGTENPGRQQFPARPAATPFAAAPPQNMMPFSSSGPVVGSEASGFRPTPPAAPQPTVPSSMPVLGSEASGFRSLPPARFNDPSVPSPPTSNVPPPVGPFQRFPTPPFPSTAQAPLSRAPPMGQPLSQPPMGQPLAQPPAPPVSFRPQPQMPPVPMGSPPQSVNYASPNVNFPYPASDSTFPAPRPNFQPSFPGYVQMQSNADSPAPPIQSTFPAQQGGYAPPPVSSSSPFLAHQGGYFPPPPVAAPMGMQSQMQHLGSGPPIGSIQGLIEDFSSLSIGSVPGSIDPGIDPKALPRPLEGDVERKLFAEMYPLNCDPRYLRLTTSAIPNSQSLASRWHLPLGAVVCPLAEAPDGEEVPVVNFASSGIIRCRRCRTYVNPFVTFTDAGRKWRCNICSLLNDVPGEYFAHLDATGRRIDLDQRPELTKGSVEFVAPTEYMMRPPMPPVYFFLIDVSVSAVRSGMIESSLTQPQMMVVSDLDDIFVPLPDDLLVNLSESKSVVETFLDSLPSMFQDNLNVESAFGPALKAAYMVMVCMLTETLPIDKLYLEPTWGEMLIFQNTLPSLGVGRLKLRGDDLRVYGTDKEHILRLPEDPFYKQMAAELTKVQIAVNVYAFSDKYTDIASLGTLAKYTGGQVYYYPSFQSATHGDKLRKELTRDLTRETAWEAVMRIRCGKGVRFTSYHGNFMLRSTDLMALPAVDCDKAYAAQLSLEETLLTTQTVYFQVALLTCSKVVDVPVTINRYTASCGERRIRVHTAAAPVVADLGEMYRQADSGAIVSLFSRLAIEKTLSHKLEEARNSLQLRIVKALKEYRNLYAVQHRLGGRMIYPESLMFLPLYGLALCRSTPLRGGYADAPLDERCSAGYTMMALPVKKLLKLLYPSLIRLDEHLLKGSDLVDNFKNLEKRLPLAAENLDSRGLYLYDDGFRFIIWFGRVLSPDVAMNLLGADFAAELSKVNLYEHDNEMSRKLMRILEKFRENDQSYYQLCHLVRQGEQPREGFLLLSNLVEDQMGGANGYVDWILQIHRQVQQNP</sequence>
<feature type="domain" description="Gelsolin-like" evidence="13">
    <location>
        <begin position="901"/>
        <end position="969"/>
    </location>
</feature>
<name>A0A6A1UP51_9ROSI</name>
<dbReference type="PANTHER" id="PTHR13803:SF39">
    <property type="entry name" value="SECRETORY 24AB, ISOFORM A"/>
    <property type="match status" value="1"/>
</dbReference>
<dbReference type="OrthoDB" id="49016at2759"/>
<dbReference type="SUPFAM" id="SSF82919">
    <property type="entry name" value="Zn-finger domain of Sec23/24"/>
    <property type="match status" value="1"/>
</dbReference>
<gene>
    <name evidence="18" type="ORF">CJ030_MR8G018182</name>
</gene>
<dbReference type="Pfam" id="PF04815">
    <property type="entry name" value="Sec23_helical"/>
    <property type="match status" value="1"/>
</dbReference>
<evidence type="ECO:0000256" key="9">
    <source>
        <dbReference type="ARBA" id="ARBA00022927"/>
    </source>
</evidence>
<keyword evidence="5" id="KW-0813">Transport</keyword>
<dbReference type="GO" id="GO:0000149">
    <property type="term" value="F:SNARE binding"/>
    <property type="evidence" value="ECO:0007669"/>
    <property type="project" value="TreeGrafter"/>
</dbReference>
<dbReference type="InterPro" id="IPR006900">
    <property type="entry name" value="Sec23/24_helical_dom"/>
</dbReference>
<dbReference type="SUPFAM" id="SSF82754">
    <property type="entry name" value="C-terminal, gelsolin-like domain of Sec23/24"/>
    <property type="match status" value="1"/>
</dbReference>
<keyword evidence="6" id="KW-0963">Cytoplasm</keyword>
<dbReference type="Gene3D" id="2.60.40.1670">
    <property type="entry name" value="beta-sandwich domain of Sec23/24"/>
    <property type="match status" value="1"/>
</dbReference>
<dbReference type="GO" id="GO:0008270">
    <property type="term" value="F:zinc ion binding"/>
    <property type="evidence" value="ECO:0007669"/>
    <property type="project" value="InterPro"/>
</dbReference>
<evidence type="ECO:0000256" key="2">
    <source>
        <dbReference type="ARBA" id="ARBA00004496"/>
    </source>
</evidence>
<dbReference type="Gene3D" id="1.20.120.730">
    <property type="entry name" value="Sec23/Sec24 helical domain"/>
    <property type="match status" value="1"/>
</dbReference>
<dbReference type="InterPro" id="IPR012990">
    <property type="entry name" value="Beta-sandwich_Sec23_24"/>
</dbReference>
<feature type="compositionally biased region" description="Pro residues" evidence="12">
    <location>
        <begin position="126"/>
        <end position="157"/>
    </location>
</feature>
<evidence type="ECO:0000259" key="17">
    <source>
        <dbReference type="Pfam" id="PF08033"/>
    </source>
</evidence>
<dbReference type="InterPro" id="IPR036465">
    <property type="entry name" value="vWFA_dom_sf"/>
</dbReference>
<evidence type="ECO:0000259" key="14">
    <source>
        <dbReference type="Pfam" id="PF04810"/>
    </source>
</evidence>
<evidence type="ECO:0000256" key="10">
    <source>
        <dbReference type="ARBA" id="ARBA00023034"/>
    </source>
</evidence>
<keyword evidence="11" id="KW-0472">Membrane</keyword>
<evidence type="ECO:0000256" key="3">
    <source>
        <dbReference type="ARBA" id="ARBA00004586"/>
    </source>
</evidence>
<feature type="domain" description="Sec23/Sec24 trunk" evidence="15">
    <location>
        <begin position="462"/>
        <end position="656"/>
    </location>
</feature>
<dbReference type="InterPro" id="IPR050550">
    <property type="entry name" value="SEC23_SEC24_subfamily"/>
</dbReference>
<dbReference type="GO" id="GO:0090110">
    <property type="term" value="P:COPII-coated vesicle cargo loading"/>
    <property type="evidence" value="ECO:0007669"/>
    <property type="project" value="TreeGrafter"/>
</dbReference>
<dbReference type="GO" id="GO:0070971">
    <property type="term" value="C:endoplasmic reticulum exit site"/>
    <property type="evidence" value="ECO:0007669"/>
    <property type="project" value="TreeGrafter"/>
</dbReference>
<dbReference type="Gene3D" id="3.40.20.10">
    <property type="entry name" value="Severin"/>
    <property type="match status" value="1"/>
</dbReference>